<reference evidence="2" key="1">
    <citation type="submission" date="2020-06" db="EMBL/GenBank/DDBJ databases">
        <title>Draft genome sequences of strains closely related to Aspergillus parafelis and Aspergillus hiratsukae.</title>
        <authorList>
            <person name="Dos Santos R.A.C."/>
            <person name="Rivero-Menendez O."/>
            <person name="Steenwyk J.L."/>
            <person name="Mead M.E."/>
            <person name="Goldman G.H."/>
            <person name="Alastruey-Izquierdo A."/>
            <person name="Rokas A."/>
        </authorList>
    </citation>
    <scope>NUCLEOTIDE SEQUENCE</scope>
    <source>
        <strain evidence="2">CNM-CM5793</strain>
        <strain evidence="3">CNM-CM6106</strain>
    </source>
</reference>
<feature type="region of interest" description="Disordered" evidence="1">
    <location>
        <begin position="226"/>
        <end position="251"/>
    </location>
</feature>
<protein>
    <submittedName>
        <fullName evidence="2">Uncharacterized protein</fullName>
    </submittedName>
</protein>
<organism evidence="2 4">
    <name type="scientific">Aspergillus hiratsukae</name>
    <dbReference type="NCBI Taxonomy" id="1194566"/>
    <lineage>
        <taxon>Eukaryota</taxon>
        <taxon>Fungi</taxon>
        <taxon>Dikarya</taxon>
        <taxon>Ascomycota</taxon>
        <taxon>Pezizomycotina</taxon>
        <taxon>Eurotiomycetes</taxon>
        <taxon>Eurotiomycetidae</taxon>
        <taxon>Eurotiales</taxon>
        <taxon>Aspergillaceae</taxon>
        <taxon>Aspergillus</taxon>
        <taxon>Aspergillus subgen. Fumigati</taxon>
    </lineage>
</organism>
<evidence type="ECO:0000313" key="2">
    <source>
        <dbReference type="EMBL" id="KAF7137118.1"/>
    </source>
</evidence>
<keyword evidence="4" id="KW-1185">Reference proteome</keyword>
<dbReference type="EMBL" id="JACBAD010001618">
    <property type="protein sequence ID" value="KAF7137118.1"/>
    <property type="molecule type" value="Genomic_DNA"/>
</dbReference>
<evidence type="ECO:0000313" key="3">
    <source>
        <dbReference type="EMBL" id="KAF7174048.1"/>
    </source>
</evidence>
<accession>A0A8H6PI77</accession>
<evidence type="ECO:0000256" key="1">
    <source>
        <dbReference type="SAM" id="MobiDB-lite"/>
    </source>
</evidence>
<dbReference type="EMBL" id="JACBAF010001674">
    <property type="protein sequence ID" value="KAF7174048.1"/>
    <property type="molecule type" value="Genomic_DNA"/>
</dbReference>
<proteinExistence type="predicted"/>
<dbReference type="Proteomes" id="UP000630445">
    <property type="component" value="Unassembled WGS sequence"/>
</dbReference>
<dbReference type="AlphaFoldDB" id="A0A8H6PI77"/>
<comment type="caution">
    <text evidence="2">The sequence shown here is derived from an EMBL/GenBank/DDBJ whole genome shotgun (WGS) entry which is preliminary data.</text>
</comment>
<name>A0A8H6PI77_9EURO</name>
<sequence>MPVYVVDGIRYRIPLTSIFSPRTLCKDLLAIDAQRRARVAARHNMNYWHTETETEAVWTDIMGNRTGNNDASQRNRGDGRVLYQPETRVISRKHFPSALSDSFIEELKDRLNQIRGDRLPQSIRKLDRRTFWHVSNLSHDRELTRPDHLVFLSDTLATDGEFKEVELQGEYDDSGREDIDQDCTLEDVTLLRDIAAQWQNDQWQAISTRFNGMTGRQITPEQAKSVLDNYPGSNMHRMESSRPEDNRDRIRTKSVEWQLEG</sequence>
<dbReference type="Proteomes" id="UP000662466">
    <property type="component" value="Unassembled WGS sequence"/>
</dbReference>
<dbReference type="OrthoDB" id="5427780at2759"/>
<evidence type="ECO:0000313" key="4">
    <source>
        <dbReference type="Proteomes" id="UP000630445"/>
    </source>
</evidence>
<feature type="compositionally biased region" description="Basic and acidic residues" evidence="1">
    <location>
        <begin position="236"/>
        <end position="251"/>
    </location>
</feature>
<gene>
    <name evidence="2" type="ORF">CNMCM5793_007182</name>
    <name evidence="3" type="ORF">CNMCM6106_008143</name>
</gene>